<organism evidence="2 3">
    <name type="scientific">Desulfosporosinus fructosivorans</name>
    <dbReference type="NCBI Taxonomy" id="2018669"/>
    <lineage>
        <taxon>Bacteria</taxon>
        <taxon>Bacillati</taxon>
        <taxon>Bacillota</taxon>
        <taxon>Clostridia</taxon>
        <taxon>Eubacteriales</taxon>
        <taxon>Desulfitobacteriaceae</taxon>
        <taxon>Desulfosporosinus</taxon>
    </lineage>
</organism>
<evidence type="ECO:0000259" key="1">
    <source>
        <dbReference type="Pfam" id="PF19364"/>
    </source>
</evidence>
<comment type="caution">
    <text evidence="2">The sequence shown here is derived from an EMBL/GenBank/DDBJ whole genome shotgun (WGS) entry which is preliminary data.</text>
</comment>
<reference evidence="2 3" key="1">
    <citation type="submission" date="2019-03" db="EMBL/GenBank/DDBJ databases">
        <title>Draft Genome Sequence of Desulfosporosinus fructosivorans Strain 63.6F, Isolated from Marine Sediment in the Baltic Sea.</title>
        <authorList>
            <person name="Hausmann B."/>
            <person name="Vandieken V."/>
            <person name="Pjevac P."/>
            <person name="Schreck K."/>
            <person name="Herbold C.W."/>
            <person name="Loy A."/>
        </authorList>
    </citation>
    <scope>NUCLEOTIDE SEQUENCE [LARGE SCALE GENOMIC DNA]</scope>
    <source>
        <strain evidence="2 3">63.6F</strain>
    </source>
</reference>
<feature type="domain" description="DUF5940" evidence="1">
    <location>
        <begin position="349"/>
        <end position="509"/>
    </location>
</feature>
<dbReference type="Proteomes" id="UP000298460">
    <property type="component" value="Unassembled WGS sequence"/>
</dbReference>
<dbReference type="SUPFAM" id="SSF53901">
    <property type="entry name" value="Thiolase-like"/>
    <property type="match status" value="1"/>
</dbReference>
<dbReference type="NCBIfam" id="NF040746">
    <property type="entry name" value="reduct_C_beta"/>
    <property type="match status" value="1"/>
</dbReference>
<dbReference type="InterPro" id="IPR045984">
    <property type="entry name" value="DUF5940"/>
</dbReference>
<sequence length="513" mass="55739">MNFPVIKGAAYGLIQANDMLVHHGTTQTMERTKDPKSGHLEKLPGHLRSFEQAVGYPPNQAYIGNMTPDQLRDVPRPWYKQSVTGKSRDGKYGEIIPEDEFIGLMKIVDTFELVILEEQFQLGVRGKIVAHPVLGVIKDIDKLDKNPGKPEEIRKLVDNHIAQPIYFENQLVGCVKRAHEFDEALSDHVMYENLVSKASAVFVLQLLFHKTKLKAEQVEYIIECSEEACGDMNQRGGGNFAKSIGEMCGCLNATGSDTRSFCAAPAHAMVEAAALAQSGIFKNIVVLAGGSSAKLGMNSKNHVEKGMPAFEDMLGAFAIHIGENDGFSPMIRTDGVGRHRIGSGSSPQAVMTAIVAEPLDRIGYKILDVDRYAAELQNPEITEPAGAGDVPLANYKMIGALGVKRGELDRTDLQKAVDGFGMPGFAPTQGHIPSGVPFIGHALDMILSGQILRTMIIGKGSLFLGRMTNLFDGVSLIIEKNSGTVDAGFNKQEVRGMIAKALRDFSKVFGEDK</sequence>
<gene>
    <name evidence="2" type="ORF">E4K67_08305</name>
</gene>
<dbReference type="Pfam" id="PF19364">
    <property type="entry name" value="DUF5940"/>
    <property type="match status" value="1"/>
</dbReference>
<accession>A0A4Z0R7I6</accession>
<dbReference type="RefSeq" id="WP_135545970.1">
    <property type="nucleotide sequence ID" value="NZ_SPQQ01000003.1"/>
</dbReference>
<dbReference type="InterPro" id="IPR016039">
    <property type="entry name" value="Thiolase-like"/>
</dbReference>
<protein>
    <submittedName>
        <fullName evidence="2">Glycine reductase</fullName>
    </submittedName>
</protein>
<evidence type="ECO:0000313" key="3">
    <source>
        <dbReference type="Proteomes" id="UP000298460"/>
    </source>
</evidence>
<evidence type="ECO:0000313" key="2">
    <source>
        <dbReference type="EMBL" id="TGE37987.1"/>
    </source>
</evidence>
<dbReference type="GO" id="GO:0016746">
    <property type="term" value="F:acyltransferase activity"/>
    <property type="evidence" value="ECO:0007669"/>
    <property type="project" value="InterPro"/>
</dbReference>
<dbReference type="EMBL" id="SPQQ01000003">
    <property type="protein sequence ID" value="TGE37987.1"/>
    <property type="molecule type" value="Genomic_DNA"/>
</dbReference>
<name>A0A4Z0R7I6_9FIRM</name>
<proteinExistence type="predicted"/>
<keyword evidence="3" id="KW-1185">Reference proteome</keyword>
<dbReference type="OrthoDB" id="9762068at2"/>
<dbReference type="AlphaFoldDB" id="A0A4Z0R7I6"/>